<dbReference type="InterPro" id="IPR037185">
    <property type="entry name" value="EmrE-like"/>
</dbReference>
<evidence type="ECO:0000256" key="4">
    <source>
        <dbReference type="ARBA" id="ARBA00023136"/>
    </source>
</evidence>
<feature type="transmembrane region" description="Helical" evidence="5">
    <location>
        <begin position="32"/>
        <end position="49"/>
    </location>
</feature>
<comment type="subcellular location">
    <subcellularLocation>
        <location evidence="5">Cell membrane</location>
        <topology evidence="5">Multi-pass membrane protein</topology>
    </subcellularLocation>
</comment>
<evidence type="ECO:0000256" key="1">
    <source>
        <dbReference type="ARBA" id="ARBA00022475"/>
    </source>
</evidence>
<keyword evidence="1 5" id="KW-1003">Cell membrane</keyword>
<dbReference type="RefSeq" id="WP_145149354.1">
    <property type="nucleotide sequence ID" value="NZ_VNIM01000019.1"/>
</dbReference>
<dbReference type="EMBL" id="VNIM01000019">
    <property type="protein sequence ID" value="TVV75532.1"/>
    <property type="molecule type" value="Genomic_DNA"/>
</dbReference>
<evidence type="ECO:0000313" key="6">
    <source>
        <dbReference type="EMBL" id="TVV75532.1"/>
    </source>
</evidence>
<proteinExistence type="inferred from homology"/>
<dbReference type="OrthoDB" id="123240at2"/>
<dbReference type="AlphaFoldDB" id="A0A558R8A7"/>
<dbReference type="PANTHER" id="PTHR36116:SF1">
    <property type="entry name" value="UPF0060 MEMBRANE PROTEIN YNFA"/>
    <property type="match status" value="1"/>
</dbReference>
<dbReference type="InterPro" id="IPR003844">
    <property type="entry name" value="UPF0060"/>
</dbReference>
<feature type="transmembrane region" description="Helical" evidence="5">
    <location>
        <begin position="7"/>
        <end position="26"/>
    </location>
</feature>
<comment type="caution">
    <text evidence="6">The sequence shown here is derived from an EMBL/GenBank/DDBJ whole genome shotgun (WGS) entry which is preliminary data.</text>
</comment>
<evidence type="ECO:0000256" key="3">
    <source>
        <dbReference type="ARBA" id="ARBA00022989"/>
    </source>
</evidence>
<dbReference type="GO" id="GO:0005886">
    <property type="term" value="C:plasma membrane"/>
    <property type="evidence" value="ECO:0007669"/>
    <property type="project" value="UniProtKB-SubCell"/>
</dbReference>
<feature type="transmembrane region" description="Helical" evidence="5">
    <location>
        <begin position="90"/>
        <end position="106"/>
    </location>
</feature>
<evidence type="ECO:0000256" key="2">
    <source>
        <dbReference type="ARBA" id="ARBA00022692"/>
    </source>
</evidence>
<keyword evidence="3 5" id="KW-1133">Transmembrane helix</keyword>
<reference evidence="6 7" key="1">
    <citation type="submission" date="2019-07" db="EMBL/GenBank/DDBJ databases">
        <title>Sphingomonas solaris sp. nov., isolated from a solar panel from Boston, Massachusetts.</title>
        <authorList>
            <person name="Tanner K."/>
            <person name="Pascual J."/>
            <person name="Mancuso C."/>
            <person name="Pereto J."/>
            <person name="Khalil A."/>
            <person name="Vilanova C."/>
        </authorList>
    </citation>
    <scope>NUCLEOTIDE SEQUENCE [LARGE SCALE GENOMIC DNA]</scope>
    <source>
        <strain evidence="6 7">R4DWN</strain>
    </source>
</reference>
<keyword evidence="4 5" id="KW-0472">Membrane</keyword>
<dbReference type="Pfam" id="PF02694">
    <property type="entry name" value="UPF0060"/>
    <property type="match status" value="1"/>
</dbReference>
<accession>A0A558R8A7</accession>
<name>A0A558R8A7_9SPHN</name>
<evidence type="ECO:0000256" key="5">
    <source>
        <dbReference type="HAMAP-Rule" id="MF_00010"/>
    </source>
</evidence>
<dbReference type="Proteomes" id="UP000318681">
    <property type="component" value="Unassembled WGS sequence"/>
</dbReference>
<dbReference type="HAMAP" id="MF_00010">
    <property type="entry name" value="UPF0060"/>
    <property type="match status" value="1"/>
</dbReference>
<protein>
    <submittedName>
        <fullName evidence="6">YnfA family protein</fullName>
    </submittedName>
</protein>
<comment type="similarity">
    <text evidence="5">Belongs to the UPF0060 family.</text>
</comment>
<feature type="transmembrane region" description="Helical" evidence="5">
    <location>
        <begin position="61"/>
        <end position="78"/>
    </location>
</feature>
<dbReference type="NCBIfam" id="NF002586">
    <property type="entry name" value="PRK02237.1"/>
    <property type="match status" value="1"/>
</dbReference>
<gene>
    <name evidence="6" type="ORF">FOY91_06625</name>
</gene>
<keyword evidence="7" id="KW-1185">Reference proteome</keyword>
<evidence type="ECO:0000313" key="7">
    <source>
        <dbReference type="Proteomes" id="UP000318681"/>
    </source>
</evidence>
<sequence>MVKSALLYPLAAVAEIAGCYAFWGWLRLGRSAWWLVPGVAALLFFAWALTWSPADDAGRAFAAYGGVYIAASLGWLWLVEGVRPDRWDMAGSGLCLAGALVILFAPRG</sequence>
<dbReference type="SUPFAM" id="SSF103481">
    <property type="entry name" value="Multidrug resistance efflux transporter EmrE"/>
    <property type="match status" value="1"/>
</dbReference>
<keyword evidence="2 5" id="KW-0812">Transmembrane</keyword>
<organism evidence="6 7">
    <name type="scientific">Alterirhizorhabdus solaris</name>
    <dbReference type="NCBI Taxonomy" id="2529389"/>
    <lineage>
        <taxon>Bacteria</taxon>
        <taxon>Pseudomonadati</taxon>
        <taxon>Pseudomonadota</taxon>
        <taxon>Alphaproteobacteria</taxon>
        <taxon>Sphingomonadales</taxon>
        <taxon>Rhizorhabdaceae</taxon>
        <taxon>Alterirhizorhabdus</taxon>
    </lineage>
</organism>
<dbReference type="PANTHER" id="PTHR36116">
    <property type="entry name" value="UPF0060 MEMBRANE PROTEIN YNFA"/>
    <property type="match status" value="1"/>
</dbReference>